<dbReference type="SUPFAM" id="SSF57756">
    <property type="entry name" value="Retrovirus zinc finger-like domains"/>
    <property type="match status" value="1"/>
</dbReference>
<dbReference type="InterPro" id="IPR008919">
    <property type="entry name" value="Retrov_capsid_N"/>
</dbReference>
<proteinExistence type="predicted"/>
<sequence>MPPVPSVSMPAFTTNPIDKRRAAVAKAAVMDGDWDAANAFSCPVLIANGMAKWELYDWKVLQKAKDTVTTYRLRSEAAINIIQYVYTADLLCPANCTSIASLLLTPSQLLIFEQEWKHLAAEVAGKHRQVGDPFYVIQPDTLTGHGAYASSAVQLTYPAKMHQLAQSLALRAMLLVPDKKKIITLLYNKPYGQFIDKLAAALKDATDLTSDVQDHLFRSLAFENANSRTRTILATLPQGSPVDEMLVRATRAERNNQNAAFMATMHDAIKHQGHIIAAALTNGKSKNKSSRRNQSTNVTCYRCGDTSHVRQLCRKPVWCQKCNLDNHATEVCRRSGNFKCSALWLHTKTQIDALTQKIPAMDF</sequence>
<dbReference type="InterPro" id="IPR045345">
    <property type="entry name" value="Gag_p24_C"/>
</dbReference>
<gene>
    <name evidence="2" type="ORF">HGM15179_020829</name>
</gene>
<dbReference type="SUPFAM" id="SSF47353">
    <property type="entry name" value="Retrovirus capsid dimerization domain-like"/>
    <property type="match status" value="1"/>
</dbReference>
<dbReference type="SUPFAM" id="SSF47943">
    <property type="entry name" value="Retrovirus capsid protein, N-terminal core domain"/>
    <property type="match status" value="1"/>
</dbReference>
<comment type="caution">
    <text evidence="2">The sequence shown here is derived from an EMBL/GenBank/DDBJ whole genome shotgun (WGS) entry which is preliminary data.</text>
</comment>
<dbReference type="EMBL" id="SWJQ01002679">
    <property type="protein sequence ID" value="TRZ06276.1"/>
    <property type="molecule type" value="Genomic_DNA"/>
</dbReference>
<dbReference type="InterPro" id="IPR008916">
    <property type="entry name" value="Retrov_capsid_C"/>
</dbReference>
<dbReference type="AlphaFoldDB" id="A0A8K1FYA4"/>
<dbReference type="Gene3D" id="1.10.375.10">
    <property type="entry name" value="Human Immunodeficiency Virus Type 1 Capsid Protein"/>
    <property type="match status" value="1"/>
</dbReference>
<keyword evidence="3" id="KW-1185">Reference proteome</keyword>
<dbReference type="GO" id="GO:0008270">
    <property type="term" value="F:zinc ion binding"/>
    <property type="evidence" value="ECO:0007669"/>
    <property type="project" value="InterPro"/>
</dbReference>
<dbReference type="Gene3D" id="4.10.60.10">
    <property type="entry name" value="Zinc finger, CCHC-type"/>
    <property type="match status" value="1"/>
</dbReference>
<evidence type="ECO:0000313" key="2">
    <source>
        <dbReference type="EMBL" id="TRZ06276.1"/>
    </source>
</evidence>
<dbReference type="PANTHER" id="PTHR40389:SF3">
    <property type="entry name" value="IGE-BINDING PROTEIN"/>
    <property type="match status" value="1"/>
</dbReference>
<dbReference type="Proteomes" id="UP000796761">
    <property type="component" value="Unassembled WGS sequence"/>
</dbReference>
<evidence type="ECO:0000259" key="1">
    <source>
        <dbReference type="Pfam" id="PF19317"/>
    </source>
</evidence>
<dbReference type="PANTHER" id="PTHR40389">
    <property type="entry name" value="ENDOGENOUS RETROVIRUS GROUP K MEMBER 24 GAG POLYPROTEIN-RELATED"/>
    <property type="match status" value="1"/>
</dbReference>
<organism evidence="2 3">
    <name type="scientific">Zosterops borbonicus</name>
    <dbReference type="NCBI Taxonomy" id="364589"/>
    <lineage>
        <taxon>Eukaryota</taxon>
        <taxon>Metazoa</taxon>
        <taxon>Chordata</taxon>
        <taxon>Craniata</taxon>
        <taxon>Vertebrata</taxon>
        <taxon>Euteleostomi</taxon>
        <taxon>Archelosauria</taxon>
        <taxon>Archosauria</taxon>
        <taxon>Dinosauria</taxon>
        <taxon>Saurischia</taxon>
        <taxon>Theropoda</taxon>
        <taxon>Coelurosauria</taxon>
        <taxon>Aves</taxon>
        <taxon>Neognathae</taxon>
        <taxon>Neoaves</taxon>
        <taxon>Telluraves</taxon>
        <taxon>Australaves</taxon>
        <taxon>Passeriformes</taxon>
        <taxon>Sylvioidea</taxon>
        <taxon>Zosteropidae</taxon>
        <taxon>Zosterops</taxon>
    </lineage>
</organism>
<name>A0A8K1FYA4_9PASS</name>
<dbReference type="OrthoDB" id="9352756at2759"/>
<protein>
    <recommendedName>
        <fullName evidence="1">Retroviral nucleocapsid Gag protein p24 C-terminal domain-containing protein</fullName>
    </recommendedName>
</protein>
<evidence type="ECO:0000313" key="3">
    <source>
        <dbReference type="Proteomes" id="UP000796761"/>
    </source>
</evidence>
<dbReference type="Gene3D" id="1.10.1200.30">
    <property type="match status" value="1"/>
</dbReference>
<reference evidence="2" key="1">
    <citation type="submission" date="2019-04" db="EMBL/GenBank/DDBJ databases">
        <title>Genome assembly of Zosterops borbonicus 15179.</title>
        <authorList>
            <person name="Leroy T."/>
            <person name="Anselmetti Y."/>
            <person name="Tilak M.-K."/>
            <person name="Nabholz B."/>
        </authorList>
    </citation>
    <scope>NUCLEOTIDE SEQUENCE</scope>
    <source>
        <strain evidence="2">HGM_15179</strain>
        <tissue evidence="2">Muscle</tissue>
    </source>
</reference>
<dbReference type="Pfam" id="PF19317">
    <property type="entry name" value="Gag_p24_C"/>
    <property type="match status" value="1"/>
</dbReference>
<accession>A0A8K1FYA4</accession>
<dbReference type="InterPro" id="IPR036875">
    <property type="entry name" value="Znf_CCHC_sf"/>
</dbReference>
<feature type="domain" description="Retroviral nucleocapsid Gag protein p24 C-terminal" evidence="1">
    <location>
        <begin position="189"/>
        <end position="246"/>
    </location>
</feature>
<dbReference type="Pfam" id="PF00607">
    <property type="entry name" value="Gag_p24"/>
    <property type="match status" value="1"/>
</dbReference>
<dbReference type="GO" id="GO:0003676">
    <property type="term" value="F:nucleic acid binding"/>
    <property type="evidence" value="ECO:0007669"/>
    <property type="project" value="InterPro"/>
</dbReference>
<dbReference type="InterPro" id="IPR050195">
    <property type="entry name" value="Primate_lentivir_Gag_pol-like"/>
</dbReference>
<dbReference type="GO" id="GO:0016032">
    <property type="term" value="P:viral process"/>
    <property type="evidence" value="ECO:0007669"/>
    <property type="project" value="InterPro"/>
</dbReference>